<organism evidence="5 6">
    <name type="scientific">Candidatus Chloroploca asiatica</name>
    <dbReference type="NCBI Taxonomy" id="1506545"/>
    <lineage>
        <taxon>Bacteria</taxon>
        <taxon>Bacillati</taxon>
        <taxon>Chloroflexota</taxon>
        <taxon>Chloroflexia</taxon>
        <taxon>Chloroflexales</taxon>
        <taxon>Chloroflexineae</taxon>
        <taxon>Oscillochloridaceae</taxon>
        <taxon>Candidatus Chloroploca</taxon>
    </lineage>
</organism>
<comment type="caution">
    <text evidence="5">The sequence shown here is derived from an EMBL/GenBank/DDBJ whole genome shotgun (WGS) entry which is preliminary data.</text>
</comment>
<dbReference type="InterPro" id="IPR024983">
    <property type="entry name" value="CHAT_dom"/>
</dbReference>
<dbReference type="Pfam" id="PF18145">
    <property type="entry name" value="SAVED"/>
    <property type="match status" value="1"/>
</dbReference>
<dbReference type="EMBL" id="LYXE01000070">
    <property type="protein sequence ID" value="PDV99460.1"/>
    <property type="molecule type" value="Genomic_DNA"/>
</dbReference>
<evidence type="ECO:0008006" key="7">
    <source>
        <dbReference type="Google" id="ProtNLM"/>
    </source>
</evidence>
<name>A0A2H3L836_9CHLR</name>
<evidence type="ECO:0000259" key="3">
    <source>
        <dbReference type="Pfam" id="PF18145"/>
    </source>
</evidence>
<feature type="domain" description="SMODS-associated and fused to various effectors" evidence="3">
    <location>
        <begin position="657"/>
        <end position="843"/>
    </location>
</feature>
<feature type="domain" description="Effector-associated" evidence="4">
    <location>
        <begin position="502"/>
        <end position="580"/>
    </location>
</feature>
<accession>A0A2H3L836</accession>
<dbReference type="AlphaFoldDB" id="A0A2H3L836"/>
<dbReference type="Proteomes" id="UP000220922">
    <property type="component" value="Unassembled WGS sequence"/>
</dbReference>
<sequence>MPEPSDQLTLRFTPTRDGARIRWESVAGGTRTSSLVVPYASDVLPTVLKALDAAQRPGYPGVGPDVSPEEVPHLVRAGLWEADRVVPEVHRRVGQRLYAALIDDRDGELALRLARESARSQGKALTYVLRFPPEAVELAALPWEALWDQRQALLLSRGGRQLDALERYLDLDEALSPPLPASHTLHILALAPRAGIPPEVRDAERAARLQSWTTLQDQGLLTWDELSPVTARTLDDRMRRGPTPDILHYYGHGSYDHGQGSLVFDSEARGSRYELVSAGRLSALLGGIRLIMLYACQSAMVTADRHQGVFTGVAPALSAVAEAVVAMQLTVRVTAATRFSEVFYGELARGQSVQAAVAEARRSLYVLESDGASWYVPTLYLRTREQRPLYLVQPVADERRPPRGGTLQPEANPPDHQGHSNGGASLPAAHSEGQPAAPTGDASSPAATPEGQPAALTGDASSPAATPEEQPAASPGDASSPAATPQGHAMRQLTIQERGQFVELLLACPAMQDSHQRGSVLDFLEAHVRSAIPRHAQSRADVLSIVTTCNNYRGALDALLNGVRFFDEGSAPMQAVDDFWRGFVPTDGPTHTIAAPQQGRVAVYLAAHPKLRSGVDERPDEILIDWIEAFVSGDPTPLTWEQQLFPDLERYVRMFRREQKSVLALRAFARNAAGLAFGAVFCQRAGFQIHYTDNRHHVWRTDTAIAVPSPLTLTEAVVNEEGHDLVVELAVTQGATRVTDAVDQWLHLRSGQVAAGAHRPIGKRLLLALHREPSELTPEEGAAMAQQVCALLSTQSRPGATIHLFGALPLGVSILIGWGLKAGSPIQWYELNSEGHYQPACVLRP</sequence>
<dbReference type="InterPro" id="IPR045431">
    <property type="entry name" value="EAD2"/>
</dbReference>
<dbReference type="Pfam" id="PF19956">
    <property type="entry name" value="EAD2"/>
    <property type="match status" value="1"/>
</dbReference>
<dbReference type="InterPro" id="IPR040836">
    <property type="entry name" value="SAVED"/>
</dbReference>
<feature type="region of interest" description="Disordered" evidence="1">
    <location>
        <begin position="392"/>
        <end position="487"/>
    </location>
</feature>
<feature type="compositionally biased region" description="Low complexity" evidence="1">
    <location>
        <begin position="471"/>
        <end position="483"/>
    </location>
</feature>
<dbReference type="OrthoDB" id="8253226at2"/>
<evidence type="ECO:0000259" key="4">
    <source>
        <dbReference type="Pfam" id="PF19956"/>
    </source>
</evidence>
<evidence type="ECO:0000313" key="5">
    <source>
        <dbReference type="EMBL" id="PDV99460.1"/>
    </source>
</evidence>
<dbReference type="RefSeq" id="WP_097651858.1">
    <property type="nucleotide sequence ID" value="NZ_LYXE01000070.1"/>
</dbReference>
<evidence type="ECO:0000259" key="2">
    <source>
        <dbReference type="Pfam" id="PF12770"/>
    </source>
</evidence>
<dbReference type="Pfam" id="PF12770">
    <property type="entry name" value="CHAT"/>
    <property type="match status" value="1"/>
</dbReference>
<evidence type="ECO:0000313" key="6">
    <source>
        <dbReference type="Proteomes" id="UP000220922"/>
    </source>
</evidence>
<dbReference type="NCBIfam" id="NF033611">
    <property type="entry name" value="SAVED"/>
    <property type="match status" value="1"/>
</dbReference>
<proteinExistence type="predicted"/>
<protein>
    <recommendedName>
        <fullName evidence="7">CHAT domain-containing protein</fullName>
    </recommendedName>
</protein>
<reference evidence="5 6" key="1">
    <citation type="submission" date="2016-05" db="EMBL/GenBank/DDBJ databases">
        <authorList>
            <person name="Lavstsen T."/>
            <person name="Jespersen J.S."/>
        </authorList>
    </citation>
    <scope>NUCLEOTIDE SEQUENCE [LARGE SCALE GENOMIC DNA]</scope>
    <source>
        <strain evidence="5 6">B7-9</strain>
    </source>
</reference>
<gene>
    <name evidence="5" type="ORF">A9Q02_22130</name>
</gene>
<evidence type="ECO:0000256" key="1">
    <source>
        <dbReference type="SAM" id="MobiDB-lite"/>
    </source>
</evidence>
<feature type="domain" description="CHAT" evidence="2">
    <location>
        <begin position="92"/>
        <end position="369"/>
    </location>
</feature>
<keyword evidence="6" id="KW-1185">Reference proteome</keyword>